<dbReference type="InterPro" id="IPR005149">
    <property type="entry name" value="Tscrpt_reg_PadR_N"/>
</dbReference>
<keyword evidence="3" id="KW-1185">Reference proteome</keyword>
<gene>
    <name evidence="2" type="ORF">ACGLYG10_1581</name>
</gene>
<dbReference type="InterPro" id="IPR036390">
    <property type="entry name" value="WH_DNA-bd_sf"/>
</dbReference>
<organism evidence="2 3">
    <name type="scientific">Actinomyces glycerinitolerans</name>
    <dbReference type="NCBI Taxonomy" id="1892869"/>
    <lineage>
        <taxon>Bacteria</taxon>
        <taxon>Bacillati</taxon>
        <taxon>Actinomycetota</taxon>
        <taxon>Actinomycetes</taxon>
        <taxon>Actinomycetales</taxon>
        <taxon>Actinomycetaceae</taxon>
        <taxon>Actinomyces</taxon>
    </lineage>
</organism>
<evidence type="ECO:0000313" key="3">
    <source>
        <dbReference type="Proteomes" id="UP000184291"/>
    </source>
</evidence>
<name>A0A1M4RZE6_9ACTO</name>
<evidence type="ECO:0000313" key="2">
    <source>
        <dbReference type="EMBL" id="SHE25365.1"/>
    </source>
</evidence>
<sequence>MPIPDTLPNRVPASERPTDPHPIYTPQVYLACIVRLMDTRLTLLGLLSTGPGYGYDLKTHWDRWFAGTKPLAFGQVYATLARLLRDGLIVQLGAETGAGPERKRYEITETGRAAVEEWIRSPEVPSDSIQADLFAKTIIAILLDDDAEHLLDLQRAAHTQRMRELTRRKEGADLHTILIADHALFHLEADLRWIDLTAARLNELRREVRA</sequence>
<dbReference type="PANTHER" id="PTHR43252:SF6">
    <property type="entry name" value="NEGATIVE TRANSCRIPTION REGULATOR PADR"/>
    <property type="match status" value="1"/>
</dbReference>
<dbReference type="EMBL" id="FQTT01000010">
    <property type="protein sequence ID" value="SHE25365.1"/>
    <property type="molecule type" value="Genomic_DNA"/>
</dbReference>
<dbReference type="InterPro" id="IPR036388">
    <property type="entry name" value="WH-like_DNA-bd_sf"/>
</dbReference>
<feature type="domain" description="Transcription regulator PadR N-terminal" evidence="1">
    <location>
        <begin position="43"/>
        <end position="116"/>
    </location>
</feature>
<protein>
    <submittedName>
        <fullName evidence="2">Transcription regulator padr n-terminal</fullName>
    </submittedName>
</protein>
<dbReference type="Proteomes" id="UP000184291">
    <property type="component" value="Unassembled WGS sequence"/>
</dbReference>
<proteinExistence type="predicted"/>
<evidence type="ECO:0000259" key="1">
    <source>
        <dbReference type="Pfam" id="PF03551"/>
    </source>
</evidence>
<accession>A0A1M4RZE6</accession>
<reference evidence="3" key="1">
    <citation type="submission" date="2016-09" db="EMBL/GenBank/DDBJ databases">
        <authorList>
            <person name="Strepis N."/>
        </authorList>
    </citation>
    <scope>NUCLEOTIDE SEQUENCE [LARGE SCALE GENOMIC DNA]</scope>
</reference>
<dbReference type="PANTHER" id="PTHR43252">
    <property type="entry name" value="TRANSCRIPTIONAL REGULATOR YQJI"/>
    <property type="match status" value="1"/>
</dbReference>
<dbReference type="AlphaFoldDB" id="A0A1M4RZE6"/>
<dbReference type="Pfam" id="PF03551">
    <property type="entry name" value="PadR"/>
    <property type="match status" value="1"/>
</dbReference>
<dbReference type="Gene3D" id="1.10.10.10">
    <property type="entry name" value="Winged helix-like DNA-binding domain superfamily/Winged helix DNA-binding domain"/>
    <property type="match status" value="1"/>
</dbReference>
<dbReference type="STRING" id="1892869.ACGLYG10_1581"/>
<dbReference type="SUPFAM" id="SSF46785">
    <property type="entry name" value="Winged helix' DNA-binding domain"/>
    <property type="match status" value="1"/>
</dbReference>